<feature type="region of interest" description="Disordered" evidence="1">
    <location>
        <begin position="167"/>
        <end position="196"/>
    </location>
</feature>
<sequence length="291" mass="31324">MKNIILGLIVIVTLSAVSADFVNLLTYPSCGSQYSNVYGVPSNICLGQYIGICDYENEQVIFMNYYDQQCTKFNNNQTIPFNQCTNILGDQFNCSATPLQPANSLSIKSYSSCSQTDTVVQYELYPLNICSGKYGMWANYTCNSTYVSEAQYDYVYPTATSSYSATSSASSSGSSGNSAGSSTSGGFTIEKQPESKQQTDAQILQYYRFYSKLRLLPCGPASASATATATAGSTTDSSQSGSQTGGSSSNADIVPTCTADLYVGTVYIQQDTCIKPPANSLNQQVQYYVCQ</sequence>
<feature type="chain" id="PRO_5007593010" description="Transmembrane protein" evidence="2">
    <location>
        <begin position="20"/>
        <end position="291"/>
    </location>
</feature>
<keyword evidence="4" id="KW-1185">Reference proteome</keyword>
<organism evidence="3 4">
    <name type="scientific">Tieghemostelium lacteum</name>
    <name type="common">Slime mold</name>
    <name type="synonym">Dictyostelium lacteum</name>
    <dbReference type="NCBI Taxonomy" id="361077"/>
    <lineage>
        <taxon>Eukaryota</taxon>
        <taxon>Amoebozoa</taxon>
        <taxon>Evosea</taxon>
        <taxon>Eumycetozoa</taxon>
        <taxon>Dictyostelia</taxon>
        <taxon>Dictyosteliales</taxon>
        <taxon>Raperosteliaceae</taxon>
        <taxon>Tieghemostelium</taxon>
    </lineage>
</organism>
<gene>
    <name evidence="3" type="ORF">DLAC_11756</name>
</gene>
<evidence type="ECO:0000256" key="1">
    <source>
        <dbReference type="SAM" id="MobiDB-lite"/>
    </source>
</evidence>
<evidence type="ECO:0000313" key="4">
    <source>
        <dbReference type="Proteomes" id="UP000076078"/>
    </source>
</evidence>
<evidence type="ECO:0000313" key="3">
    <source>
        <dbReference type="EMBL" id="KYQ90441.1"/>
    </source>
</evidence>
<accession>A0A151Z913</accession>
<protein>
    <recommendedName>
        <fullName evidence="5">Transmembrane protein</fullName>
    </recommendedName>
</protein>
<feature type="compositionally biased region" description="Low complexity" evidence="1">
    <location>
        <begin position="230"/>
        <end position="249"/>
    </location>
</feature>
<dbReference type="FunCoup" id="A0A151Z913">
    <property type="interactions" value="731"/>
</dbReference>
<feature type="region of interest" description="Disordered" evidence="1">
    <location>
        <begin position="230"/>
        <end position="250"/>
    </location>
</feature>
<evidence type="ECO:0008006" key="5">
    <source>
        <dbReference type="Google" id="ProtNLM"/>
    </source>
</evidence>
<evidence type="ECO:0000256" key="2">
    <source>
        <dbReference type="SAM" id="SignalP"/>
    </source>
</evidence>
<keyword evidence="2" id="KW-0732">Signal</keyword>
<comment type="caution">
    <text evidence="3">The sequence shown here is derived from an EMBL/GenBank/DDBJ whole genome shotgun (WGS) entry which is preliminary data.</text>
</comment>
<dbReference type="InParanoid" id="A0A151Z913"/>
<feature type="signal peptide" evidence="2">
    <location>
        <begin position="1"/>
        <end position="19"/>
    </location>
</feature>
<proteinExistence type="predicted"/>
<dbReference type="AlphaFoldDB" id="A0A151Z913"/>
<feature type="compositionally biased region" description="Low complexity" evidence="1">
    <location>
        <begin position="167"/>
        <end position="186"/>
    </location>
</feature>
<reference evidence="3 4" key="1">
    <citation type="submission" date="2015-12" db="EMBL/GenBank/DDBJ databases">
        <title>Dictyostelia acquired genes for synthesis and detection of signals that induce cell-type specialization by lateral gene transfer from prokaryotes.</title>
        <authorList>
            <person name="Gloeckner G."/>
            <person name="Schaap P."/>
        </authorList>
    </citation>
    <scope>NUCLEOTIDE SEQUENCE [LARGE SCALE GENOMIC DNA]</scope>
    <source>
        <strain evidence="3 4">TK</strain>
    </source>
</reference>
<dbReference type="EMBL" id="LODT01000037">
    <property type="protein sequence ID" value="KYQ90441.1"/>
    <property type="molecule type" value="Genomic_DNA"/>
</dbReference>
<dbReference type="Proteomes" id="UP000076078">
    <property type="component" value="Unassembled WGS sequence"/>
</dbReference>
<name>A0A151Z913_TIELA</name>